<dbReference type="Gene3D" id="1.10.510.10">
    <property type="entry name" value="Transferase(Phosphotransferase) domain 1"/>
    <property type="match status" value="1"/>
</dbReference>
<dbReference type="Gene3D" id="3.30.200.20">
    <property type="entry name" value="Phosphorylase Kinase, domain 1"/>
    <property type="match status" value="1"/>
</dbReference>
<evidence type="ECO:0000256" key="5">
    <source>
        <dbReference type="PROSITE-ProRule" id="PRU10141"/>
    </source>
</evidence>
<dbReference type="CDD" id="cd14014">
    <property type="entry name" value="STKc_PknB_like"/>
    <property type="match status" value="1"/>
</dbReference>
<reference evidence="9 10" key="1">
    <citation type="submission" date="2021-12" db="EMBL/GenBank/DDBJ databases">
        <title>Discovery of the Pendulisporaceae a myxobacterial family with distinct sporulation behavior and unique specialized metabolism.</title>
        <authorList>
            <person name="Garcia R."/>
            <person name="Popoff A."/>
            <person name="Bader C.D."/>
            <person name="Loehr J."/>
            <person name="Walesch S."/>
            <person name="Walt C."/>
            <person name="Boldt J."/>
            <person name="Bunk B."/>
            <person name="Haeckl F.J.F.P.J."/>
            <person name="Gunesch A.P."/>
            <person name="Birkelbach J."/>
            <person name="Nuebel U."/>
            <person name="Pietschmann T."/>
            <person name="Bach T."/>
            <person name="Mueller R."/>
        </authorList>
    </citation>
    <scope>NUCLEOTIDE SEQUENCE [LARGE SCALE GENOMIC DNA]</scope>
    <source>
        <strain evidence="9 10">MSr11954</strain>
    </source>
</reference>
<dbReference type="SUPFAM" id="SSF56112">
    <property type="entry name" value="Protein kinase-like (PK-like)"/>
    <property type="match status" value="1"/>
</dbReference>
<evidence type="ECO:0000313" key="10">
    <source>
        <dbReference type="Proteomes" id="UP001370348"/>
    </source>
</evidence>
<feature type="transmembrane region" description="Helical" evidence="7">
    <location>
        <begin position="417"/>
        <end position="438"/>
    </location>
</feature>
<keyword evidence="2 5" id="KW-0547">Nucleotide-binding</keyword>
<evidence type="ECO:0000313" key="9">
    <source>
        <dbReference type="EMBL" id="WXB18736.1"/>
    </source>
</evidence>
<dbReference type="InterPro" id="IPR000719">
    <property type="entry name" value="Prot_kinase_dom"/>
</dbReference>
<dbReference type="Proteomes" id="UP001370348">
    <property type="component" value="Chromosome"/>
</dbReference>
<dbReference type="InterPro" id="IPR011009">
    <property type="entry name" value="Kinase-like_dom_sf"/>
</dbReference>
<keyword evidence="4 5" id="KW-0067">ATP-binding</keyword>
<feature type="compositionally biased region" description="Low complexity" evidence="6">
    <location>
        <begin position="467"/>
        <end position="484"/>
    </location>
</feature>
<keyword evidence="10" id="KW-1185">Reference proteome</keyword>
<evidence type="ECO:0000256" key="4">
    <source>
        <dbReference type="ARBA" id="ARBA00022840"/>
    </source>
</evidence>
<keyword evidence="7" id="KW-1133">Transmembrane helix</keyword>
<feature type="compositionally biased region" description="Low complexity" evidence="6">
    <location>
        <begin position="492"/>
        <end position="514"/>
    </location>
</feature>
<protein>
    <submittedName>
        <fullName evidence="9">Protein kinase</fullName>
    </submittedName>
</protein>
<feature type="domain" description="Protein kinase" evidence="8">
    <location>
        <begin position="28"/>
        <end position="303"/>
    </location>
</feature>
<keyword evidence="3 9" id="KW-0418">Kinase</keyword>
<keyword evidence="7" id="KW-0812">Transmembrane</keyword>
<name>A0ABZ2M896_9BACT</name>
<accession>A0ABZ2M896</accession>
<proteinExistence type="predicted"/>
<evidence type="ECO:0000256" key="6">
    <source>
        <dbReference type="SAM" id="MobiDB-lite"/>
    </source>
</evidence>
<dbReference type="PROSITE" id="PS00107">
    <property type="entry name" value="PROTEIN_KINASE_ATP"/>
    <property type="match status" value="1"/>
</dbReference>
<dbReference type="InterPro" id="IPR008266">
    <property type="entry name" value="Tyr_kinase_AS"/>
</dbReference>
<dbReference type="PROSITE" id="PS50011">
    <property type="entry name" value="PROTEIN_KINASE_DOM"/>
    <property type="match status" value="1"/>
</dbReference>
<evidence type="ECO:0000256" key="2">
    <source>
        <dbReference type="ARBA" id="ARBA00022741"/>
    </source>
</evidence>
<dbReference type="Pfam" id="PF00069">
    <property type="entry name" value="Pkinase"/>
    <property type="match status" value="1"/>
</dbReference>
<keyword evidence="7" id="KW-0472">Membrane</keyword>
<gene>
    <name evidence="9" type="ORF">LZC94_16050</name>
</gene>
<dbReference type="RefSeq" id="WP_394828364.1">
    <property type="nucleotide sequence ID" value="NZ_CP089984.1"/>
</dbReference>
<dbReference type="GO" id="GO:0016301">
    <property type="term" value="F:kinase activity"/>
    <property type="evidence" value="ECO:0007669"/>
    <property type="project" value="UniProtKB-KW"/>
</dbReference>
<sequence>MSVGAEQGQEAGMEALGVGSPASTFGKYHLFATLGRGGMADVFLSIARGPMGFNKLAVIKRLRSNLADDPAFRNMFLDEARLAARLNHPNIVHTYEVGEKDGNYFIAMEYLEGQSLNKIIREAVKRNEVFDQAFCARIISDALAGLECAHALVDYDGRPLNIIHRDVSPHNVFVTYGGQAKLVDFGIAKAALSSTETEIGVLKGKVAYMSPEQAVGGPIDRRADVFSMGICLWEMLTRQRLMTGDSAASTLHRLLHLPIPAVSSVRADIDPELDAIVGRALEKEPRFRFQTAQEMRDALDSFLTATGRPIRQDEIGRKMSSMFSRVREEVQKQIQEHMAKVTAATSTEELALLNAEAIRRAGNGMGSSPSSAQLMRLGVSGGSGSGIVPNFSGYSAAPGFSQASQPVIAAEPKKSRLAVILLSVVVGILAIAVIFLYAQGQRGGTAQANKGDPPARGPEAPRADNSGSASGAGQAGQATGAATGIVGGSGVGVVPQPGTSPGTSAASGAMAGSPVHSGRVAQSGGGRTRTQPPPHPTGTAASGPAPAEKADDGFLTLDTYPWTKVSEGGRVLGTTPILRVPLAAGSHTLTLENPDDGIKQSFTVTIKSGETFNKRLGLK</sequence>
<evidence type="ECO:0000256" key="1">
    <source>
        <dbReference type="ARBA" id="ARBA00022679"/>
    </source>
</evidence>
<dbReference type="PANTHER" id="PTHR43289:SF6">
    <property type="entry name" value="SERINE_THREONINE-PROTEIN KINASE NEKL-3"/>
    <property type="match status" value="1"/>
</dbReference>
<feature type="binding site" evidence="5">
    <location>
        <position position="60"/>
    </location>
    <ligand>
        <name>ATP</name>
        <dbReference type="ChEBI" id="CHEBI:30616"/>
    </ligand>
</feature>
<evidence type="ECO:0000256" key="3">
    <source>
        <dbReference type="ARBA" id="ARBA00022777"/>
    </source>
</evidence>
<evidence type="ECO:0000259" key="8">
    <source>
        <dbReference type="PROSITE" id="PS50011"/>
    </source>
</evidence>
<keyword evidence="1" id="KW-0808">Transferase</keyword>
<feature type="compositionally biased region" description="Low complexity" evidence="6">
    <location>
        <begin position="537"/>
        <end position="547"/>
    </location>
</feature>
<dbReference type="EMBL" id="CP089984">
    <property type="protein sequence ID" value="WXB18736.1"/>
    <property type="molecule type" value="Genomic_DNA"/>
</dbReference>
<feature type="region of interest" description="Disordered" evidence="6">
    <location>
        <begin position="444"/>
        <end position="552"/>
    </location>
</feature>
<organism evidence="9 10">
    <name type="scientific">Pendulispora albinea</name>
    <dbReference type="NCBI Taxonomy" id="2741071"/>
    <lineage>
        <taxon>Bacteria</taxon>
        <taxon>Pseudomonadati</taxon>
        <taxon>Myxococcota</taxon>
        <taxon>Myxococcia</taxon>
        <taxon>Myxococcales</taxon>
        <taxon>Sorangiineae</taxon>
        <taxon>Pendulisporaceae</taxon>
        <taxon>Pendulispora</taxon>
    </lineage>
</organism>
<dbReference type="PROSITE" id="PS00109">
    <property type="entry name" value="PROTEIN_KINASE_TYR"/>
    <property type="match status" value="1"/>
</dbReference>
<dbReference type="InterPro" id="IPR017441">
    <property type="entry name" value="Protein_kinase_ATP_BS"/>
</dbReference>
<dbReference type="PANTHER" id="PTHR43289">
    <property type="entry name" value="MITOGEN-ACTIVATED PROTEIN KINASE KINASE KINASE 20-RELATED"/>
    <property type="match status" value="1"/>
</dbReference>
<evidence type="ECO:0000256" key="7">
    <source>
        <dbReference type="SAM" id="Phobius"/>
    </source>
</evidence>